<evidence type="ECO:0000256" key="1">
    <source>
        <dbReference type="SAM" id="MobiDB-lite"/>
    </source>
</evidence>
<feature type="region of interest" description="Disordered" evidence="1">
    <location>
        <begin position="1"/>
        <end position="30"/>
    </location>
</feature>
<reference evidence="2 3" key="1">
    <citation type="submission" date="2014-11" db="EMBL/GenBank/DDBJ databases">
        <title>Genetic blueprint of the zoonotic pathogen Toxocara canis.</title>
        <authorList>
            <person name="Zhu X.-Q."/>
            <person name="Korhonen P.K."/>
            <person name="Cai H."/>
            <person name="Young N.D."/>
            <person name="Nejsum P."/>
            <person name="von Samson-Himmelstjerna G."/>
            <person name="Boag P.R."/>
            <person name="Tan P."/>
            <person name="Li Q."/>
            <person name="Min J."/>
            <person name="Yang Y."/>
            <person name="Wang X."/>
            <person name="Fang X."/>
            <person name="Hall R.S."/>
            <person name="Hofmann A."/>
            <person name="Sternberg P.W."/>
            <person name="Jex A.R."/>
            <person name="Gasser R.B."/>
        </authorList>
    </citation>
    <scope>NUCLEOTIDE SEQUENCE [LARGE SCALE GENOMIC DNA]</scope>
    <source>
        <strain evidence="2">PN_DK_2014</strain>
    </source>
</reference>
<name>A0A0B2VG17_TOXCA</name>
<evidence type="ECO:0000313" key="2">
    <source>
        <dbReference type="EMBL" id="KHN80399.1"/>
    </source>
</evidence>
<feature type="non-terminal residue" evidence="2">
    <location>
        <position position="1"/>
    </location>
</feature>
<accession>A0A0B2VG17</accession>
<sequence length="92" mass="10486">IFFSLVRAKSEAKRGRRGTPGATLSQSHRSASSLRWSRKSESFIPMDFRAECFGIGLLSKRKLHLCSNLHYYISVPFLASSYDSKVLLRKFT</sequence>
<proteinExistence type="predicted"/>
<evidence type="ECO:0000313" key="3">
    <source>
        <dbReference type="Proteomes" id="UP000031036"/>
    </source>
</evidence>
<dbReference type="EMBL" id="JPKZ01001747">
    <property type="protein sequence ID" value="KHN80399.1"/>
    <property type="molecule type" value="Genomic_DNA"/>
</dbReference>
<gene>
    <name evidence="2" type="ORF">Tcan_09698</name>
</gene>
<protein>
    <submittedName>
        <fullName evidence="2">Uncharacterized protein</fullName>
    </submittedName>
</protein>
<organism evidence="2 3">
    <name type="scientific">Toxocara canis</name>
    <name type="common">Canine roundworm</name>
    <dbReference type="NCBI Taxonomy" id="6265"/>
    <lineage>
        <taxon>Eukaryota</taxon>
        <taxon>Metazoa</taxon>
        <taxon>Ecdysozoa</taxon>
        <taxon>Nematoda</taxon>
        <taxon>Chromadorea</taxon>
        <taxon>Rhabditida</taxon>
        <taxon>Spirurina</taxon>
        <taxon>Ascaridomorpha</taxon>
        <taxon>Ascaridoidea</taxon>
        <taxon>Toxocaridae</taxon>
        <taxon>Toxocara</taxon>
    </lineage>
</organism>
<dbReference type="AlphaFoldDB" id="A0A0B2VG17"/>
<keyword evidence="3" id="KW-1185">Reference proteome</keyword>
<comment type="caution">
    <text evidence="2">The sequence shown here is derived from an EMBL/GenBank/DDBJ whole genome shotgun (WGS) entry which is preliminary data.</text>
</comment>
<dbReference type="Proteomes" id="UP000031036">
    <property type="component" value="Unassembled WGS sequence"/>
</dbReference>